<protein>
    <submittedName>
        <fullName evidence="2">Uncharacterized protein</fullName>
    </submittedName>
</protein>
<reference evidence="2" key="1">
    <citation type="journal article" date="2020" name="Nature">
        <title>Giant virus diversity and host interactions through global metagenomics.</title>
        <authorList>
            <person name="Schulz F."/>
            <person name="Roux S."/>
            <person name="Paez-Espino D."/>
            <person name="Jungbluth S."/>
            <person name="Walsh D.A."/>
            <person name="Denef V.J."/>
            <person name="McMahon K.D."/>
            <person name="Konstantinidis K.T."/>
            <person name="Eloe-Fadrosh E.A."/>
            <person name="Kyrpides N.C."/>
            <person name="Woyke T."/>
        </authorList>
    </citation>
    <scope>NUCLEOTIDE SEQUENCE</scope>
    <source>
        <strain evidence="2">GVMAG-M-3300023174-130</strain>
    </source>
</reference>
<keyword evidence="1" id="KW-1133">Transmembrane helix</keyword>
<keyword evidence="1" id="KW-0472">Membrane</keyword>
<sequence length="120" mass="14249">MKISTFIYLLKHIKHIRHYSVSMLYLFTLLYIYIVSLTNSLKTQPKLCINCKHFIQPKNGLKDEFGTCGKLPFESSKFLVDGKYRDDDFYSCSTARSWDRLCGKNAKEYRKKYTRKIVKE</sequence>
<proteinExistence type="predicted"/>
<evidence type="ECO:0000256" key="1">
    <source>
        <dbReference type="SAM" id="Phobius"/>
    </source>
</evidence>
<dbReference type="EMBL" id="MN739550">
    <property type="protein sequence ID" value="QHT12788.1"/>
    <property type="molecule type" value="Genomic_DNA"/>
</dbReference>
<accession>A0A6C0D7N8</accession>
<name>A0A6C0D7N8_9ZZZZ</name>
<dbReference type="AlphaFoldDB" id="A0A6C0D7N8"/>
<feature type="transmembrane region" description="Helical" evidence="1">
    <location>
        <begin position="21"/>
        <end position="41"/>
    </location>
</feature>
<organism evidence="2">
    <name type="scientific">viral metagenome</name>
    <dbReference type="NCBI Taxonomy" id="1070528"/>
    <lineage>
        <taxon>unclassified sequences</taxon>
        <taxon>metagenomes</taxon>
        <taxon>organismal metagenomes</taxon>
    </lineage>
</organism>
<evidence type="ECO:0000313" key="2">
    <source>
        <dbReference type="EMBL" id="QHT12788.1"/>
    </source>
</evidence>
<keyword evidence="1" id="KW-0812">Transmembrane</keyword>